<evidence type="ECO:0000313" key="5">
    <source>
        <dbReference type="Proteomes" id="UP000033047"/>
    </source>
</evidence>
<dbReference type="EMBL" id="AQHV01000014">
    <property type="protein sequence ID" value="KKB53763.1"/>
    <property type="molecule type" value="Genomic_DNA"/>
</dbReference>
<comment type="similarity">
    <text evidence="1">Belongs to the TonB-dependent receptor family.</text>
</comment>
<dbReference type="NCBIfam" id="TIGR04056">
    <property type="entry name" value="OMP_RagA_SusC"/>
    <property type="match status" value="1"/>
</dbReference>
<sequence length="1043" mass="116199">MENKKMCVWKRGGYFFIATLLGAGPFSSHVYAGTDHDQFNSVVTELNNGLNQKKGKKVTGTIIDETGEPVIGANVVQKGTTNGSITDIDGRFSLEIPEDAILEISYIGYLTQSIPVKNKSSLQITLREDTQKLDEVIVVGYGSTSVRKNTAALATVDNTKVLEVPFSDMGSSLQGRVPGVIVQQGSAEPGQNGASVSIRGNGDPLYVIDGFVSSSGRFMALNKSDIESMTVLKDAASTAVYGMNAGNGVVVVTTKQGKAGKLSVNYQANFAFNTPSYPAERLNAYEYATAINKLNQSLGNGLNSFRTQEEMAELEANLGSYTNWENALLRNYTPQNEHTVSISGGNDKLKYFGSLNYLGQKGIYKSDKLNYDRYNYRTNVSSNFDEIGLTVGLNVNGTVKDELYPSASAYTLYSRLKDRTPFEKPYNEDGTVSNQFDNPALQLDGPGEIKYRTVYNQLAVNLEWAVPWVKGLKFGFDGNYNIESQDRADWYENATYYDADGNATFEDPSNISMTRSSYQHNRYDFNVRADYKNTFNEKHNVLVTLVHNRQYYHGTSLSASSNTFYLSTIHQIQNGDAASITASNKESKQTSMGYVGRLRYDYDNRYMAEFSGRYDGSDCFPKGNRFGFFPSGSLGWAISEEEFFSPVKDLGIFDYFKVRGSYGEIGLNGAKHDDYAYLTTFNYNSNAYVIGGSMVNSITPGATPSINMTWYTRDKTDVGIDFSTLGNKLEGSFDWFYERTKGYLVAPKYEYTDPIGYDLPLIVSKAEDRSEGLDGFVKYTDKIGQVNFSAGFNFTWYRSIKAITNEDKVTLSNPYTREQGYKQGYLGTGFVGTQFYMTPEDVLNNPKRINSKDLRPGDLWYADVNGDGQITGQDQRKYGNNASPRFVFGIDLSANWKGLNVLANIQGTGRRQTYMSAVAMGKEGERRLDFTYQLDTWSPTNTDATFPRPGNTSLNENNNYVDSDFWARNSNYVRLKSLTVSYDLKYAALRSLSWLQNLTVFASGVNLFAIGPSVKYADPEASNFDGYAYPMMRTYSLGFQLGF</sequence>
<dbReference type="HOGENOM" id="CLU_004317_0_2_10"/>
<dbReference type="Gene3D" id="2.170.130.10">
    <property type="entry name" value="TonB-dependent receptor, plug domain"/>
    <property type="match status" value="1"/>
</dbReference>
<keyword evidence="1" id="KW-0472">Membrane</keyword>
<dbReference type="PROSITE" id="PS52016">
    <property type="entry name" value="TONB_DEPENDENT_REC_3"/>
    <property type="match status" value="1"/>
</dbReference>
<proteinExistence type="inferred from homology"/>
<dbReference type="Gene3D" id="2.60.40.1120">
    <property type="entry name" value="Carboxypeptidase-like, regulatory domain"/>
    <property type="match status" value="1"/>
</dbReference>
<dbReference type="STRING" id="927665.HMPREF1535_03311"/>
<dbReference type="SUPFAM" id="SSF49464">
    <property type="entry name" value="Carboxypeptidase regulatory domain-like"/>
    <property type="match status" value="1"/>
</dbReference>
<dbReference type="InterPro" id="IPR039426">
    <property type="entry name" value="TonB-dep_rcpt-like"/>
</dbReference>
<dbReference type="NCBIfam" id="TIGR04057">
    <property type="entry name" value="SusC_RagA_signa"/>
    <property type="match status" value="1"/>
</dbReference>
<dbReference type="InterPro" id="IPR012910">
    <property type="entry name" value="Plug_dom"/>
</dbReference>
<dbReference type="GO" id="GO:0009279">
    <property type="term" value="C:cell outer membrane"/>
    <property type="evidence" value="ECO:0007669"/>
    <property type="project" value="UniProtKB-SubCell"/>
</dbReference>
<gene>
    <name evidence="4" type="ORF">HMPREF1535_03311</name>
</gene>
<evidence type="ECO:0000313" key="4">
    <source>
        <dbReference type="EMBL" id="KKB53763.1"/>
    </source>
</evidence>
<reference evidence="4 5" key="1">
    <citation type="submission" date="2013-04" db="EMBL/GenBank/DDBJ databases">
        <title>The Genome Sequence of Parabacteroides goldsteinii DSM 19448.</title>
        <authorList>
            <consortium name="The Broad Institute Genomics Platform"/>
            <person name="Earl A."/>
            <person name="Ward D."/>
            <person name="Feldgarden M."/>
            <person name="Gevers D."/>
            <person name="Martens E."/>
            <person name="Sakamoto M."/>
            <person name="Benno Y."/>
            <person name="Song Y."/>
            <person name="Liu C."/>
            <person name="Lee J."/>
            <person name="Bolanos M."/>
            <person name="Vaisanen M.L."/>
            <person name="Finegold S.M."/>
            <person name="Walker B."/>
            <person name="Young S."/>
            <person name="Zeng Q."/>
            <person name="Gargeya S."/>
            <person name="Fitzgerald M."/>
            <person name="Haas B."/>
            <person name="Abouelleil A."/>
            <person name="Allen A.W."/>
            <person name="Alvarado L."/>
            <person name="Arachchi H.M."/>
            <person name="Berlin A.M."/>
            <person name="Chapman S.B."/>
            <person name="Gainer-Dewar J."/>
            <person name="Goldberg J."/>
            <person name="Griggs A."/>
            <person name="Gujja S."/>
            <person name="Hansen M."/>
            <person name="Howarth C."/>
            <person name="Imamovic A."/>
            <person name="Ireland A."/>
            <person name="Larimer J."/>
            <person name="McCowan C."/>
            <person name="Murphy C."/>
            <person name="Pearson M."/>
            <person name="Poon T.W."/>
            <person name="Priest M."/>
            <person name="Roberts A."/>
            <person name="Saif S."/>
            <person name="Shea T."/>
            <person name="Sisk P."/>
            <person name="Sykes S."/>
            <person name="Wortman J."/>
            <person name="Nusbaum C."/>
            <person name="Birren B."/>
        </authorList>
    </citation>
    <scope>NUCLEOTIDE SEQUENCE [LARGE SCALE GENOMIC DNA]</scope>
    <source>
        <strain evidence="4 5">DSM 19448</strain>
    </source>
</reference>
<dbReference type="InterPro" id="IPR037066">
    <property type="entry name" value="Plug_dom_sf"/>
</dbReference>
<dbReference type="AlphaFoldDB" id="A0A0F5J7P7"/>
<dbReference type="PATRIC" id="fig|927665.4.peg.3403"/>
<evidence type="ECO:0000256" key="1">
    <source>
        <dbReference type="PROSITE-ProRule" id="PRU01360"/>
    </source>
</evidence>
<dbReference type="RefSeq" id="WP_046146836.1">
    <property type="nucleotide sequence ID" value="NZ_KQ033913.1"/>
</dbReference>
<dbReference type="InterPro" id="IPR008969">
    <property type="entry name" value="CarboxyPept-like_regulatory"/>
</dbReference>
<dbReference type="Proteomes" id="UP000033047">
    <property type="component" value="Unassembled WGS sequence"/>
</dbReference>
<feature type="signal peptide" evidence="2">
    <location>
        <begin position="1"/>
        <end position="32"/>
    </location>
</feature>
<comment type="subcellular location">
    <subcellularLocation>
        <location evidence="1">Cell outer membrane</location>
        <topology evidence="1">Multi-pass membrane protein</topology>
    </subcellularLocation>
</comment>
<name>A0A0F5J7P7_9BACT</name>
<dbReference type="Pfam" id="PF13715">
    <property type="entry name" value="CarbopepD_reg_2"/>
    <property type="match status" value="1"/>
</dbReference>
<evidence type="ECO:0000256" key="2">
    <source>
        <dbReference type="SAM" id="SignalP"/>
    </source>
</evidence>
<dbReference type="FunFam" id="2.60.40.1120:FF:000003">
    <property type="entry name" value="Outer membrane protein Omp121"/>
    <property type="match status" value="1"/>
</dbReference>
<feature type="domain" description="TonB-dependent receptor plug" evidence="3">
    <location>
        <begin position="146"/>
        <end position="249"/>
    </location>
</feature>
<dbReference type="Pfam" id="PF07715">
    <property type="entry name" value="Plug"/>
    <property type="match status" value="1"/>
</dbReference>
<keyword evidence="1" id="KW-0998">Cell outer membrane</keyword>
<keyword evidence="1" id="KW-0812">Transmembrane</keyword>
<dbReference type="InterPro" id="IPR023997">
    <property type="entry name" value="TonB-dep_OMP_SusC/RagA_CS"/>
</dbReference>
<accession>A0A0F5J7P7</accession>
<keyword evidence="1" id="KW-1134">Transmembrane beta strand</keyword>
<dbReference type="SUPFAM" id="SSF56935">
    <property type="entry name" value="Porins"/>
    <property type="match status" value="1"/>
</dbReference>
<keyword evidence="1" id="KW-0813">Transport</keyword>
<feature type="chain" id="PRO_5002488830" evidence="2">
    <location>
        <begin position="33"/>
        <end position="1043"/>
    </location>
</feature>
<keyword evidence="2" id="KW-0732">Signal</keyword>
<comment type="caution">
    <text evidence="4">The sequence shown here is derived from an EMBL/GenBank/DDBJ whole genome shotgun (WGS) entry which is preliminary data.</text>
</comment>
<organism evidence="4 5">
    <name type="scientific">Parabacteroides goldsteinii DSM 19448 = WAL 12034</name>
    <dbReference type="NCBI Taxonomy" id="927665"/>
    <lineage>
        <taxon>Bacteria</taxon>
        <taxon>Pseudomonadati</taxon>
        <taxon>Bacteroidota</taxon>
        <taxon>Bacteroidia</taxon>
        <taxon>Bacteroidales</taxon>
        <taxon>Tannerellaceae</taxon>
        <taxon>Parabacteroides</taxon>
    </lineage>
</organism>
<evidence type="ECO:0000259" key="3">
    <source>
        <dbReference type="Pfam" id="PF07715"/>
    </source>
</evidence>
<dbReference type="InterPro" id="IPR023996">
    <property type="entry name" value="TonB-dep_OMP_SusC/RagA"/>
</dbReference>
<protein>
    <submittedName>
        <fullName evidence="4">SusC/RagA family TonB-linked outer membrane protein</fullName>
    </submittedName>
</protein>